<keyword evidence="2" id="KW-1133">Transmembrane helix</keyword>
<proteinExistence type="predicted"/>
<protein>
    <submittedName>
        <fullName evidence="3">Uncharacterized protein</fullName>
    </submittedName>
</protein>
<keyword evidence="2" id="KW-0472">Membrane</keyword>
<keyword evidence="2" id="KW-0812">Transmembrane</keyword>
<accession>A0ABY6L5U7</accession>
<organism evidence="3 4">
    <name type="scientific">Cordylochernes scorpioides</name>
    <dbReference type="NCBI Taxonomy" id="51811"/>
    <lineage>
        <taxon>Eukaryota</taxon>
        <taxon>Metazoa</taxon>
        <taxon>Ecdysozoa</taxon>
        <taxon>Arthropoda</taxon>
        <taxon>Chelicerata</taxon>
        <taxon>Arachnida</taxon>
        <taxon>Pseudoscorpiones</taxon>
        <taxon>Cheliferoidea</taxon>
        <taxon>Chernetidae</taxon>
        <taxon>Cordylochernes</taxon>
    </lineage>
</organism>
<dbReference type="InterPro" id="IPR036397">
    <property type="entry name" value="RNaseH_sf"/>
</dbReference>
<feature type="transmembrane region" description="Helical" evidence="2">
    <location>
        <begin position="58"/>
        <end position="76"/>
    </location>
</feature>
<dbReference type="EMBL" id="CP092876">
    <property type="protein sequence ID" value="UYV76533.1"/>
    <property type="molecule type" value="Genomic_DNA"/>
</dbReference>
<feature type="region of interest" description="Disordered" evidence="1">
    <location>
        <begin position="121"/>
        <end position="174"/>
    </location>
</feature>
<dbReference type="Proteomes" id="UP001235939">
    <property type="component" value="Chromosome 14"/>
</dbReference>
<evidence type="ECO:0000256" key="2">
    <source>
        <dbReference type="SAM" id="Phobius"/>
    </source>
</evidence>
<sequence length="174" mass="19998">MALKGRRFDTRESIIADSKKVLKNIPKDAFFKCFKSWEKIWKLCIDAGGDILKNINNFFFNHSIFSLFLTSLIIYWTHLKVAPLPHTSASHRVQQEECTTRGPRIYVRAFRTFHYTRLPPSDTVSLPHPSTPARNVQPPSWSINNNALSEEALSRTTSEQSECPPHKTSTVRHC</sequence>
<keyword evidence="4" id="KW-1185">Reference proteome</keyword>
<evidence type="ECO:0000313" key="4">
    <source>
        <dbReference type="Proteomes" id="UP001235939"/>
    </source>
</evidence>
<evidence type="ECO:0000256" key="1">
    <source>
        <dbReference type="SAM" id="MobiDB-lite"/>
    </source>
</evidence>
<feature type="compositionally biased region" description="Polar residues" evidence="1">
    <location>
        <begin position="132"/>
        <end position="161"/>
    </location>
</feature>
<name>A0ABY6L5U7_9ARAC</name>
<reference evidence="3 4" key="1">
    <citation type="submission" date="2022-01" db="EMBL/GenBank/DDBJ databases">
        <title>A chromosomal length assembly of Cordylochernes scorpioides.</title>
        <authorList>
            <person name="Zeh D."/>
            <person name="Zeh J."/>
        </authorList>
    </citation>
    <scope>NUCLEOTIDE SEQUENCE [LARGE SCALE GENOMIC DNA]</scope>
    <source>
        <strain evidence="3">IN4F17</strain>
        <tissue evidence="3">Whole Body</tissue>
    </source>
</reference>
<evidence type="ECO:0000313" key="3">
    <source>
        <dbReference type="EMBL" id="UYV76533.1"/>
    </source>
</evidence>
<dbReference type="Gene3D" id="3.30.420.10">
    <property type="entry name" value="Ribonuclease H-like superfamily/Ribonuclease H"/>
    <property type="match status" value="1"/>
</dbReference>
<gene>
    <name evidence="3" type="ORF">LAZ67_14001025</name>
</gene>